<dbReference type="GO" id="GO:0003746">
    <property type="term" value="F:translation elongation factor activity"/>
    <property type="evidence" value="ECO:0007669"/>
    <property type="project" value="UniProtKB-KW"/>
</dbReference>
<dbReference type="Gene3D" id="3.40.50.300">
    <property type="entry name" value="P-loop containing nucleotide triphosphate hydrolases"/>
    <property type="match status" value="1"/>
</dbReference>
<dbReference type="EMBL" id="DF974020">
    <property type="protein sequence ID" value="GAU44174.1"/>
    <property type="molecule type" value="Genomic_DNA"/>
</dbReference>
<protein>
    <submittedName>
        <fullName evidence="3">Uncharacterized protein</fullName>
    </submittedName>
</protein>
<dbReference type="OrthoDB" id="6271304at2759"/>
<dbReference type="InterPro" id="IPR027417">
    <property type="entry name" value="P-loop_NTPase"/>
</dbReference>
<dbReference type="Proteomes" id="UP000242715">
    <property type="component" value="Unassembled WGS sequence"/>
</dbReference>
<keyword evidence="4" id="KW-1185">Reference proteome</keyword>
<dbReference type="PANTHER" id="PTHR43636:SF2">
    <property type="entry name" value="ELONGATION FACTOR G, MITOCHONDRIAL"/>
    <property type="match status" value="1"/>
</dbReference>
<evidence type="ECO:0000313" key="4">
    <source>
        <dbReference type="Proteomes" id="UP000242715"/>
    </source>
</evidence>
<dbReference type="AlphaFoldDB" id="A0A2Z6NI83"/>
<evidence type="ECO:0000313" key="3">
    <source>
        <dbReference type="EMBL" id="GAU44174.1"/>
    </source>
</evidence>
<dbReference type="SUPFAM" id="SSF52540">
    <property type="entry name" value="P-loop containing nucleoside triphosphate hydrolases"/>
    <property type="match status" value="1"/>
</dbReference>
<proteinExistence type="predicted"/>
<dbReference type="GO" id="GO:0003924">
    <property type="term" value="F:GTPase activity"/>
    <property type="evidence" value="ECO:0007669"/>
    <property type="project" value="TreeGrafter"/>
</dbReference>
<name>A0A2Z6NI83_TRISU</name>
<accession>A0A2Z6NI83</accession>
<sequence>MEALVAEKRRELVENVALLDDQLEKAFSMKKPISATELEEAVRRATITRRFIPLFMGSALKYKVTIELP</sequence>
<evidence type="ECO:0000256" key="1">
    <source>
        <dbReference type="ARBA" id="ARBA00022768"/>
    </source>
</evidence>
<keyword evidence="1" id="KW-0251">Elongation factor</keyword>
<gene>
    <name evidence="3" type="ORF">TSUD_377750</name>
</gene>
<keyword evidence="2" id="KW-0648">Protein biosynthesis</keyword>
<organism evidence="3 4">
    <name type="scientific">Trifolium subterraneum</name>
    <name type="common">Subterranean clover</name>
    <dbReference type="NCBI Taxonomy" id="3900"/>
    <lineage>
        <taxon>Eukaryota</taxon>
        <taxon>Viridiplantae</taxon>
        <taxon>Streptophyta</taxon>
        <taxon>Embryophyta</taxon>
        <taxon>Tracheophyta</taxon>
        <taxon>Spermatophyta</taxon>
        <taxon>Magnoliopsida</taxon>
        <taxon>eudicotyledons</taxon>
        <taxon>Gunneridae</taxon>
        <taxon>Pentapetalae</taxon>
        <taxon>rosids</taxon>
        <taxon>fabids</taxon>
        <taxon>Fabales</taxon>
        <taxon>Fabaceae</taxon>
        <taxon>Papilionoideae</taxon>
        <taxon>50 kb inversion clade</taxon>
        <taxon>NPAAA clade</taxon>
        <taxon>Hologalegina</taxon>
        <taxon>IRL clade</taxon>
        <taxon>Trifolieae</taxon>
        <taxon>Trifolium</taxon>
    </lineage>
</organism>
<dbReference type="PANTHER" id="PTHR43636">
    <property type="entry name" value="ELONGATION FACTOR G, MITOCHONDRIAL"/>
    <property type="match status" value="1"/>
</dbReference>
<dbReference type="GO" id="GO:0005739">
    <property type="term" value="C:mitochondrion"/>
    <property type="evidence" value="ECO:0007669"/>
    <property type="project" value="TreeGrafter"/>
</dbReference>
<dbReference type="GO" id="GO:0070125">
    <property type="term" value="P:mitochondrial translational elongation"/>
    <property type="evidence" value="ECO:0007669"/>
    <property type="project" value="TreeGrafter"/>
</dbReference>
<evidence type="ECO:0000256" key="2">
    <source>
        <dbReference type="ARBA" id="ARBA00022917"/>
    </source>
</evidence>
<reference evidence="4" key="1">
    <citation type="journal article" date="2017" name="Front. Plant Sci.">
        <title>Climate Clever Clovers: New Paradigm to Reduce the Environmental Footprint of Ruminants by Breeding Low Methanogenic Forages Utilizing Haplotype Variation.</title>
        <authorList>
            <person name="Kaur P."/>
            <person name="Appels R."/>
            <person name="Bayer P.E."/>
            <person name="Keeble-Gagnere G."/>
            <person name="Wang J."/>
            <person name="Hirakawa H."/>
            <person name="Shirasawa K."/>
            <person name="Vercoe P."/>
            <person name="Stefanova K."/>
            <person name="Durmic Z."/>
            <person name="Nichols P."/>
            <person name="Revell C."/>
            <person name="Isobe S.N."/>
            <person name="Edwards D."/>
            <person name="Erskine W."/>
        </authorList>
    </citation>
    <scope>NUCLEOTIDE SEQUENCE [LARGE SCALE GENOMIC DNA]</scope>
    <source>
        <strain evidence="4">cv. Daliak</strain>
    </source>
</reference>